<dbReference type="OrthoDB" id="799938at2"/>
<dbReference type="Gene3D" id="1.10.10.10">
    <property type="entry name" value="Winged helix-like DNA-binding domain superfamily/Winged helix DNA-binding domain"/>
    <property type="match status" value="1"/>
</dbReference>
<feature type="domain" description="RNA polymerase sigma-70 region 2" evidence="5">
    <location>
        <begin position="27"/>
        <end position="93"/>
    </location>
</feature>
<dbReference type="SUPFAM" id="SSF88946">
    <property type="entry name" value="Sigma2 domain of RNA polymerase sigma factors"/>
    <property type="match status" value="1"/>
</dbReference>
<dbReference type="InterPro" id="IPR014284">
    <property type="entry name" value="RNA_pol_sigma-70_dom"/>
</dbReference>
<dbReference type="SUPFAM" id="SSF88659">
    <property type="entry name" value="Sigma3 and sigma4 domains of RNA polymerase sigma factors"/>
    <property type="match status" value="1"/>
</dbReference>
<dbReference type="AlphaFoldDB" id="A0A6N8JHN6"/>
<keyword evidence="2" id="KW-0805">Transcription regulation</keyword>
<proteinExistence type="inferred from homology"/>
<gene>
    <name evidence="7" type="ORF">GO495_25575</name>
</gene>
<organism evidence="7 8">
    <name type="scientific">Chitinophaga oryziterrae</name>
    <dbReference type="NCBI Taxonomy" id="1031224"/>
    <lineage>
        <taxon>Bacteria</taxon>
        <taxon>Pseudomonadati</taxon>
        <taxon>Bacteroidota</taxon>
        <taxon>Chitinophagia</taxon>
        <taxon>Chitinophagales</taxon>
        <taxon>Chitinophagaceae</taxon>
        <taxon>Chitinophaga</taxon>
    </lineage>
</organism>
<sequence length="196" mass="22750">MTDNHLQSDRQLFQLIAEGNEPAFEELFHLYVPQIEPVILKMVKSEAVTRDIIQDIFLNLWLSREKLATIDTPRNWIFRIVYNRAYSWLEQQSVRNNATMALPDSSNDTEESVNFAETARLVKQAILQLPSQTQKIYLLSREEGLKNAEIAERLHLSVQTVKNTLYNAGKGIKEFLSRHGIELPLILIIYNYFKNS</sequence>
<dbReference type="InterPro" id="IPR007627">
    <property type="entry name" value="RNA_pol_sigma70_r2"/>
</dbReference>
<name>A0A6N8JHN6_9BACT</name>
<dbReference type="EMBL" id="WRXO01000009">
    <property type="protein sequence ID" value="MVT43991.1"/>
    <property type="molecule type" value="Genomic_DNA"/>
</dbReference>
<dbReference type="InterPro" id="IPR013325">
    <property type="entry name" value="RNA_pol_sigma_r2"/>
</dbReference>
<evidence type="ECO:0000259" key="6">
    <source>
        <dbReference type="Pfam" id="PF08281"/>
    </source>
</evidence>
<dbReference type="InterPro" id="IPR036388">
    <property type="entry name" value="WH-like_DNA-bd_sf"/>
</dbReference>
<dbReference type="PANTHER" id="PTHR43133:SF46">
    <property type="entry name" value="RNA POLYMERASE SIGMA-70 FACTOR ECF SUBFAMILY"/>
    <property type="match status" value="1"/>
</dbReference>
<evidence type="ECO:0000256" key="4">
    <source>
        <dbReference type="ARBA" id="ARBA00023163"/>
    </source>
</evidence>
<dbReference type="InterPro" id="IPR039425">
    <property type="entry name" value="RNA_pol_sigma-70-like"/>
</dbReference>
<evidence type="ECO:0000313" key="7">
    <source>
        <dbReference type="EMBL" id="MVT43991.1"/>
    </source>
</evidence>
<feature type="domain" description="RNA polymerase sigma factor 70 region 4 type 2" evidence="6">
    <location>
        <begin position="121"/>
        <end position="168"/>
    </location>
</feature>
<keyword evidence="8" id="KW-1185">Reference proteome</keyword>
<evidence type="ECO:0000256" key="3">
    <source>
        <dbReference type="ARBA" id="ARBA00023082"/>
    </source>
</evidence>
<protein>
    <submittedName>
        <fullName evidence="7">Sigma-70 family RNA polymerase sigma factor</fullName>
    </submittedName>
</protein>
<dbReference type="Pfam" id="PF08281">
    <property type="entry name" value="Sigma70_r4_2"/>
    <property type="match status" value="1"/>
</dbReference>
<dbReference type="InterPro" id="IPR013324">
    <property type="entry name" value="RNA_pol_sigma_r3/r4-like"/>
</dbReference>
<dbReference type="InterPro" id="IPR013249">
    <property type="entry name" value="RNA_pol_sigma70_r4_t2"/>
</dbReference>
<dbReference type="Proteomes" id="UP000468388">
    <property type="component" value="Unassembled WGS sequence"/>
</dbReference>
<dbReference type="Pfam" id="PF04542">
    <property type="entry name" value="Sigma70_r2"/>
    <property type="match status" value="1"/>
</dbReference>
<accession>A0A6N8JHN6</accession>
<evidence type="ECO:0000313" key="8">
    <source>
        <dbReference type="Proteomes" id="UP000468388"/>
    </source>
</evidence>
<dbReference type="GO" id="GO:0006352">
    <property type="term" value="P:DNA-templated transcription initiation"/>
    <property type="evidence" value="ECO:0007669"/>
    <property type="project" value="InterPro"/>
</dbReference>
<comment type="similarity">
    <text evidence="1">Belongs to the sigma-70 factor family. ECF subfamily.</text>
</comment>
<dbReference type="NCBIfam" id="TIGR02937">
    <property type="entry name" value="sigma70-ECF"/>
    <property type="match status" value="1"/>
</dbReference>
<dbReference type="PANTHER" id="PTHR43133">
    <property type="entry name" value="RNA POLYMERASE ECF-TYPE SIGMA FACTO"/>
    <property type="match status" value="1"/>
</dbReference>
<dbReference type="RefSeq" id="WP_157302796.1">
    <property type="nucleotide sequence ID" value="NZ_BAAAZB010000001.1"/>
</dbReference>
<keyword evidence="4" id="KW-0804">Transcription</keyword>
<evidence type="ECO:0000256" key="1">
    <source>
        <dbReference type="ARBA" id="ARBA00010641"/>
    </source>
</evidence>
<dbReference type="GO" id="GO:0003677">
    <property type="term" value="F:DNA binding"/>
    <property type="evidence" value="ECO:0007669"/>
    <property type="project" value="InterPro"/>
</dbReference>
<evidence type="ECO:0000259" key="5">
    <source>
        <dbReference type="Pfam" id="PF04542"/>
    </source>
</evidence>
<reference evidence="7 8" key="1">
    <citation type="submission" date="2019-12" db="EMBL/GenBank/DDBJ databases">
        <title>The draft genomic sequence of strain Chitinophaga oryziterrae JCM 16595.</title>
        <authorList>
            <person name="Zhang X."/>
        </authorList>
    </citation>
    <scope>NUCLEOTIDE SEQUENCE [LARGE SCALE GENOMIC DNA]</scope>
    <source>
        <strain evidence="7 8">JCM 16595</strain>
    </source>
</reference>
<comment type="caution">
    <text evidence="7">The sequence shown here is derived from an EMBL/GenBank/DDBJ whole genome shotgun (WGS) entry which is preliminary data.</text>
</comment>
<dbReference type="CDD" id="cd06171">
    <property type="entry name" value="Sigma70_r4"/>
    <property type="match status" value="1"/>
</dbReference>
<dbReference type="Gene3D" id="1.10.1740.10">
    <property type="match status" value="1"/>
</dbReference>
<dbReference type="GO" id="GO:0016987">
    <property type="term" value="F:sigma factor activity"/>
    <property type="evidence" value="ECO:0007669"/>
    <property type="project" value="UniProtKB-KW"/>
</dbReference>
<keyword evidence="3" id="KW-0731">Sigma factor</keyword>
<evidence type="ECO:0000256" key="2">
    <source>
        <dbReference type="ARBA" id="ARBA00023015"/>
    </source>
</evidence>